<feature type="active site" description="Nucleophile" evidence="4">
    <location>
        <position position="80"/>
    </location>
</feature>
<gene>
    <name evidence="4 6" type="primary">truD</name>
    <name evidence="6" type="ORF">F0U83_02860</name>
</gene>
<dbReference type="Gene3D" id="3.30.2350.20">
    <property type="entry name" value="TruD, catalytic domain"/>
    <property type="match status" value="1"/>
</dbReference>
<evidence type="ECO:0000259" key="5">
    <source>
        <dbReference type="PROSITE" id="PS50984"/>
    </source>
</evidence>
<protein>
    <recommendedName>
        <fullName evidence="4">tRNA pseudouridine synthase D</fullName>
        <ecNumber evidence="4">5.4.99.27</ecNumber>
    </recommendedName>
    <alternativeName>
        <fullName evidence="4">tRNA pseudouridine(13) synthase</fullName>
    </alternativeName>
    <alternativeName>
        <fullName evidence="4">tRNA pseudouridylate synthase D</fullName>
    </alternativeName>
    <alternativeName>
        <fullName evidence="4">tRNA-uridine isomerase D</fullName>
    </alternativeName>
</protein>
<dbReference type="GO" id="GO:0003723">
    <property type="term" value="F:RNA binding"/>
    <property type="evidence" value="ECO:0007669"/>
    <property type="project" value="InterPro"/>
</dbReference>
<dbReference type="HAMAP" id="MF_01082">
    <property type="entry name" value="TruD"/>
    <property type="match status" value="1"/>
</dbReference>
<dbReference type="InterPro" id="IPR020119">
    <property type="entry name" value="PsdUridine_synth_TruD_CS"/>
</dbReference>
<dbReference type="GO" id="GO:0160150">
    <property type="term" value="F:tRNA pseudouridine(13) synthase activity"/>
    <property type="evidence" value="ECO:0007669"/>
    <property type="project" value="UniProtKB-EC"/>
</dbReference>
<dbReference type="InterPro" id="IPR043165">
    <property type="entry name" value="TruD_insert_sf"/>
</dbReference>
<dbReference type="GO" id="GO:0005829">
    <property type="term" value="C:cytosol"/>
    <property type="evidence" value="ECO:0007669"/>
    <property type="project" value="TreeGrafter"/>
</dbReference>
<evidence type="ECO:0000256" key="4">
    <source>
        <dbReference type="HAMAP-Rule" id="MF_01082"/>
    </source>
</evidence>
<dbReference type="PANTHER" id="PTHR47811">
    <property type="entry name" value="TRNA PSEUDOURIDINE SYNTHASE D"/>
    <property type="match status" value="1"/>
</dbReference>
<proteinExistence type="inferred from homology"/>
<dbReference type="PANTHER" id="PTHR47811:SF1">
    <property type="entry name" value="TRNA PSEUDOURIDINE SYNTHASE D"/>
    <property type="match status" value="1"/>
</dbReference>
<dbReference type="InterPro" id="IPR042214">
    <property type="entry name" value="TruD_catalytic"/>
</dbReference>
<dbReference type="Gene3D" id="3.30.2340.10">
    <property type="entry name" value="TruD, insertion domain"/>
    <property type="match status" value="1"/>
</dbReference>
<evidence type="ECO:0000313" key="6">
    <source>
        <dbReference type="EMBL" id="QEQ95734.1"/>
    </source>
</evidence>
<dbReference type="EMBL" id="CP043869">
    <property type="protein sequence ID" value="QEQ95734.1"/>
    <property type="molecule type" value="Genomic_DNA"/>
</dbReference>
<dbReference type="RefSeq" id="WP_138986438.1">
    <property type="nucleotide sequence ID" value="NZ_CP043869.1"/>
</dbReference>
<feature type="domain" description="TRUD" evidence="5">
    <location>
        <begin position="154"/>
        <end position="301"/>
    </location>
</feature>
<dbReference type="PROSITE" id="PS50984">
    <property type="entry name" value="TRUD"/>
    <property type="match status" value="1"/>
</dbReference>
<dbReference type="OrthoDB" id="1550679at2"/>
<dbReference type="InterPro" id="IPR011760">
    <property type="entry name" value="PsdUridine_synth_TruD_insert"/>
</dbReference>
<accession>A0A5P1R7X1</accession>
<comment type="function">
    <text evidence="4">Responsible for synthesis of pseudouridine from uracil-13 in transfer RNAs.</text>
</comment>
<dbReference type="Proteomes" id="UP000324760">
    <property type="component" value="Chromosome"/>
</dbReference>
<keyword evidence="2 4" id="KW-0819">tRNA processing</keyword>
<dbReference type="GO" id="GO:0031119">
    <property type="term" value="P:tRNA pseudouridine synthesis"/>
    <property type="evidence" value="ECO:0007669"/>
    <property type="project" value="UniProtKB-UniRule"/>
</dbReference>
<dbReference type="InterPro" id="IPR020103">
    <property type="entry name" value="PsdUridine_synth_cat_dom_sf"/>
</dbReference>
<evidence type="ECO:0000256" key="3">
    <source>
        <dbReference type="ARBA" id="ARBA00023235"/>
    </source>
</evidence>
<reference evidence="6 7" key="1">
    <citation type="journal article" date="2019" name="Biochem. Eng. J.">
        <title>Metabolic engineering of the marine bacteria Neptunomonas concharum for the production of acetoin and meso-2,3-butanediol from acetate.</title>
        <authorList>
            <person name="Li W."/>
            <person name="Pu N."/>
            <person name="Liu C.-X."/>
            <person name="Yuan Q.-P."/>
            <person name="Li Z.-J."/>
        </authorList>
    </citation>
    <scope>NUCLEOTIDE SEQUENCE [LARGE SCALE GENOMIC DNA]</scope>
    <source>
        <strain evidence="6 7">JCM17730</strain>
    </source>
</reference>
<comment type="similarity">
    <text evidence="1 4">Belongs to the pseudouridine synthase TruD family.</text>
</comment>
<comment type="catalytic activity">
    <reaction evidence="4">
        <text>uridine(13) in tRNA = pseudouridine(13) in tRNA</text>
        <dbReference type="Rhea" id="RHEA:42540"/>
        <dbReference type="Rhea" id="RHEA-COMP:10105"/>
        <dbReference type="Rhea" id="RHEA-COMP:10106"/>
        <dbReference type="ChEBI" id="CHEBI:65314"/>
        <dbReference type="ChEBI" id="CHEBI:65315"/>
        <dbReference type="EC" id="5.4.99.27"/>
    </reaction>
</comment>
<evidence type="ECO:0000256" key="2">
    <source>
        <dbReference type="ARBA" id="ARBA00022694"/>
    </source>
</evidence>
<evidence type="ECO:0000313" key="7">
    <source>
        <dbReference type="Proteomes" id="UP000324760"/>
    </source>
</evidence>
<dbReference type="InterPro" id="IPR050170">
    <property type="entry name" value="TruD_pseudoU_synthase"/>
</dbReference>
<dbReference type="PROSITE" id="PS01268">
    <property type="entry name" value="UPF0024"/>
    <property type="match status" value="1"/>
</dbReference>
<sequence>MNLPTDYQFLYGKPVSRAIIRHTPEDFRVSEIPSFLPEGEGEHVFLLIRKTGENTDWVARQLAGFCQIPVNDVGYAGKKDRHAVTEQWFSVKLPINRQMTWSLFGGETIQVLKAERHLRKLRLGSLLGNRFSLRLRNVTDEQSFIERIDMIKSGVPNYFGEQRFGFDGGNLAKGVALLKGEFKERQRHKKGLYISAVRSWLFNHCVSERIRQNLWNTILPGDAMVLSGSKSHFVAEALDEVLPERLAKGDVHLSAPLWGRGRLQSTDEAAEWESKTVEPWDEITERLAYVGLQQERRSMRLIPDGLQAEKEADGTWLLNFSLPAGAFATSVLRELCDFSQEGPEPQP</sequence>
<dbReference type="InterPro" id="IPR001656">
    <property type="entry name" value="PsdUridine_synth_TruD"/>
</dbReference>
<keyword evidence="3 4" id="KW-0413">Isomerase</keyword>
<dbReference type="SUPFAM" id="SSF55120">
    <property type="entry name" value="Pseudouridine synthase"/>
    <property type="match status" value="1"/>
</dbReference>
<keyword evidence="7" id="KW-1185">Reference proteome</keyword>
<dbReference type="AlphaFoldDB" id="A0A5P1R7X1"/>
<dbReference type="KEGG" id="ncu:F0U83_02860"/>
<name>A0A5P1R7X1_9GAMM</name>
<dbReference type="Pfam" id="PF01142">
    <property type="entry name" value="TruD"/>
    <property type="match status" value="2"/>
</dbReference>
<dbReference type="EC" id="5.4.99.27" evidence="4"/>
<organism evidence="6 7">
    <name type="scientific">Neptunomonas concharum</name>
    <dbReference type="NCBI Taxonomy" id="1031538"/>
    <lineage>
        <taxon>Bacteria</taxon>
        <taxon>Pseudomonadati</taxon>
        <taxon>Pseudomonadota</taxon>
        <taxon>Gammaproteobacteria</taxon>
        <taxon>Oceanospirillales</taxon>
        <taxon>Oceanospirillaceae</taxon>
        <taxon>Neptunomonas</taxon>
    </lineage>
</organism>
<evidence type="ECO:0000256" key="1">
    <source>
        <dbReference type="ARBA" id="ARBA00007953"/>
    </source>
</evidence>